<organism evidence="3 4">
    <name type="scientific">Kitasatospora aburaviensis</name>
    <dbReference type="NCBI Taxonomy" id="67265"/>
    <lineage>
        <taxon>Bacteria</taxon>
        <taxon>Bacillati</taxon>
        <taxon>Actinomycetota</taxon>
        <taxon>Actinomycetes</taxon>
        <taxon>Kitasatosporales</taxon>
        <taxon>Streptomycetaceae</taxon>
        <taxon>Kitasatospora</taxon>
    </lineage>
</organism>
<feature type="transmembrane region" description="Helical" evidence="2">
    <location>
        <begin position="174"/>
        <end position="197"/>
    </location>
</feature>
<feature type="transmembrane region" description="Helical" evidence="2">
    <location>
        <begin position="68"/>
        <end position="88"/>
    </location>
</feature>
<protein>
    <recommendedName>
        <fullName evidence="5">Integral membrane protein</fullName>
    </recommendedName>
</protein>
<evidence type="ECO:0000256" key="1">
    <source>
        <dbReference type="SAM" id="MobiDB-lite"/>
    </source>
</evidence>
<feature type="transmembrane region" description="Helical" evidence="2">
    <location>
        <begin position="41"/>
        <end position="61"/>
    </location>
</feature>
<dbReference type="EMBL" id="JBHSOD010000003">
    <property type="protein sequence ID" value="MFC5884142.1"/>
    <property type="molecule type" value="Genomic_DNA"/>
</dbReference>
<dbReference type="Proteomes" id="UP001596067">
    <property type="component" value="Unassembled WGS sequence"/>
</dbReference>
<evidence type="ECO:0008006" key="5">
    <source>
        <dbReference type="Google" id="ProtNLM"/>
    </source>
</evidence>
<evidence type="ECO:0000313" key="4">
    <source>
        <dbReference type="Proteomes" id="UP001596067"/>
    </source>
</evidence>
<evidence type="ECO:0000256" key="2">
    <source>
        <dbReference type="SAM" id="Phobius"/>
    </source>
</evidence>
<proteinExistence type="predicted"/>
<dbReference type="RefSeq" id="WP_313762520.1">
    <property type="nucleotide sequence ID" value="NZ_BAAAVH010000050.1"/>
</dbReference>
<comment type="caution">
    <text evidence="3">The sequence shown here is derived from an EMBL/GenBank/DDBJ whole genome shotgun (WGS) entry which is preliminary data.</text>
</comment>
<feature type="transmembrane region" description="Helical" evidence="2">
    <location>
        <begin position="7"/>
        <end position="29"/>
    </location>
</feature>
<sequence length="211" mass="22047">MSGGSTVFWRGLTVAAALVGAAAGALFFWSWGSAMPVLPVLPLWITGAAGLAVAVAASLGIRDGDGTPMATIGTALLTLTLWIGAATADLSVTGIRDWARTPQAITATLTECRLDGAFHGPDTLGSEHHSCVYHWTFRGEPRSERRGAADSRPDGQPQEMWMSPNTGEIADHPLLALVGYTAATLGAGAIVLVGGWSRLRTEARRLRRAGS</sequence>
<gene>
    <name evidence="3" type="ORF">ACFP0N_03970</name>
</gene>
<evidence type="ECO:0000313" key="3">
    <source>
        <dbReference type="EMBL" id="MFC5884142.1"/>
    </source>
</evidence>
<keyword evidence="2" id="KW-0812">Transmembrane</keyword>
<reference evidence="4" key="1">
    <citation type="journal article" date="2019" name="Int. J. Syst. Evol. Microbiol.">
        <title>The Global Catalogue of Microorganisms (GCM) 10K type strain sequencing project: providing services to taxonomists for standard genome sequencing and annotation.</title>
        <authorList>
            <consortium name="The Broad Institute Genomics Platform"/>
            <consortium name="The Broad Institute Genome Sequencing Center for Infectious Disease"/>
            <person name="Wu L."/>
            <person name="Ma J."/>
        </authorList>
    </citation>
    <scope>NUCLEOTIDE SEQUENCE [LARGE SCALE GENOMIC DNA]</scope>
    <source>
        <strain evidence="4">CGMCC 4.1469</strain>
    </source>
</reference>
<keyword evidence="2" id="KW-1133">Transmembrane helix</keyword>
<keyword evidence="4" id="KW-1185">Reference proteome</keyword>
<accession>A0ABW1ER92</accession>
<feature type="compositionally biased region" description="Basic and acidic residues" evidence="1">
    <location>
        <begin position="142"/>
        <end position="153"/>
    </location>
</feature>
<feature type="region of interest" description="Disordered" evidence="1">
    <location>
        <begin position="142"/>
        <end position="165"/>
    </location>
</feature>
<keyword evidence="2" id="KW-0472">Membrane</keyword>
<name>A0ABW1ER92_9ACTN</name>